<protein>
    <submittedName>
        <fullName evidence="1">Uncharacterized protein</fullName>
    </submittedName>
</protein>
<dbReference type="EMBL" id="JBHPBY010000178">
    <property type="protein sequence ID" value="MFC1851330.1"/>
    <property type="molecule type" value="Genomic_DNA"/>
</dbReference>
<gene>
    <name evidence="1" type="ORF">ACFL27_14125</name>
</gene>
<proteinExistence type="predicted"/>
<keyword evidence="2" id="KW-1185">Reference proteome</keyword>
<reference evidence="1 2" key="1">
    <citation type="submission" date="2024-09" db="EMBL/GenBank/DDBJ databases">
        <title>Laminarin stimulates single cell rates of sulfate reduction while oxygen inhibits transcriptomic activity in coastal marine sediment.</title>
        <authorList>
            <person name="Lindsay M."/>
            <person name="Orcutt B."/>
            <person name="Emerson D."/>
            <person name="Stepanauskas R."/>
            <person name="D'Angelo T."/>
        </authorList>
    </citation>
    <scope>NUCLEOTIDE SEQUENCE [LARGE SCALE GENOMIC DNA]</scope>
    <source>
        <strain evidence="1">SAG AM-311-K15</strain>
    </source>
</reference>
<accession>A0ABV6YYQ4</accession>
<evidence type="ECO:0000313" key="2">
    <source>
        <dbReference type="Proteomes" id="UP001594351"/>
    </source>
</evidence>
<comment type="caution">
    <text evidence="1">The sequence shown here is derived from an EMBL/GenBank/DDBJ whole genome shotgun (WGS) entry which is preliminary data.</text>
</comment>
<dbReference type="Proteomes" id="UP001594351">
    <property type="component" value="Unassembled WGS sequence"/>
</dbReference>
<evidence type="ECO:0000313" key="1">
    <source>
        <dbReference type="EMBL" id="MFC1851330.1"/>
    </source>
</evidence>
<name>A0ABV6YYQ4_UNCC1</name>
<organism evidence="1 2">
    <name type="scientific">candidate division CSSED10-310 bacterium</name>
    <dbReference type="NCBI Taxonomy" id="2855610"/>
    <lineage>
        <taxon>Bacteria</taxon>
        <taxon>Bacteria division CSSED10-310</taxon>
    </lineage>
</organism>
<sequence length="53" mass="6078">MNNDFRVFLVAQATITEEHLRLAEIVRPKLVQDGMFLVGNYLSGFIILPARFL</sequence>